<feature type="transmembrane region" description="Helical" evidence="1">
    <location>
        <begin position="91"/>
        <end position="109"/>
    </location>
</feature>
<sequence length="115" mass="12970">MADYEGKVVATDVTSGSMIFEPIIEDGVFRFDCSANDRNAAYPSISFINSKDRDTPIMSHKIPSYIPNFQCLLGQQIVKLEVSNRFSNRNVFSFLNMAAPIFALFMFATHNMGTW</sequence>
<protein>
    <submittedName>
        <fullName evidence="2">Uncharacterized protein</fullName>
    </submittedName>
</protein>
<accession>A0A6J5VDZ1</accession>
<dbReference type="EMBL" id="CAEKDK010000007">
    <property type="protein sequence ID" value="CAB4286094.1"/>
    <property type="molecule type" value="Genomic_DNA"/>
</dbReference>
<gene>
    <name evidence="2" type="ORF">CURHAP_LOCUS42770</name>
    <name evidence="3" type="ORF">ORAREDHAP_LOCUS42126</name>
</gene>
<reference evidence="5" key="1">
    <citation type="journal article" date="2020" name="Genome Biol.">
        <title>Gamete binning: chromosome-level and haplotype-resolved genome assembly enabled by high-throughput single-cell sequencing of gamete genomes.</title>
        <authorList>
            <person name="Campoy J.A."/>
            <person name="Sun H."/>
            <person name="Goel M."/>
            <person name="Jiao W.-B."/>
            <person name="Folz-Donahue K."/>
            <person name="Wang N."/>
            <person name="Rubio M."/>
            <person name="Liu C."/>
            <person name="Kukat C."/>
            <person name="Ruiz D."/>
            <person name="Huettel B."/>
            <person name="Schneeberger K."/>
        </authorList>
    </citation>
    <scope>NUCLEOTIDE SEQUENCE [LARGE SCALE GENOMIC DNA]</scope>
    <source>
        <strain evidence="5">cv. Rojo Pasion</strain>
    </source>
</reference>
<keyword evidence="1" id="KW-1133">Transmembrane helix</keyword>
<dbReference type="Proteomes" id="UP000507245">
    <property type="component" value="Unassembled WGS sequence"/>
</dbReference>
<evidence type="ECO:0000313" key="5">
    <source>
        <dbReference type="Proteomes" id="UP000507245"/>
    </source>
</evidence>
<evidence type="ECO:0000256" key="1">
    <source>
        <dbReference type="SAM" id="Phobius"/>
    </source>
</evidence>
<reference evidence="2 4" key="2">
    <citation type="submission" date="2020-05" db="EMBL/GenBank/DDBJ databases">
        <authorList>
            <person name="Campoy J."/>
            <person name="Schneeberger K."/>
            <person name="Spophaly S."/>
        </authorList>
    </citation>
    <scope>NUCLEOTIDE SEQUENCE [LARGE SCALE GENOMIC DNA]</scope>
    <source>
        <strain evidence="2">PruArmRojPasFocal</strain>
    </source>
</reference>
<proteinExistence type="predicted"/>
<keyword evidence="5" id="KW-1185">Reference proteome</keyword>
<name>A0A6J5VDZ1_PRUAR</name>
<dbReference type="EMBL" id="CAEKKB010000007">
    <property type="protein sequence ID" value="CAB4316492.1"/>
    <property type="molecule type" value="Genomic_DNA"/>
</dbReference>
<dbReference type="Proteomes" id="UP000507222">
    <property type="component" value="Unassembled WGS sequence"/>
</dbReference>
<evidence type="ECO:0000313" key="2">
    <source>
        <dbReference type="EMBL" id="CAB4286094.1"/>
    </source>
</evidence>
<organism evidence="2 4">
    <name type="scientific">Prunus armeniaca</name>
    <name type="common">Apricot</name>
    <name type="synonym">Armeniaca vulgaris</name>
    <dbReference type="NCBI Taxonomy" id="36596"/>
    <lineage>
        <taxon>Eukaryota</taxon>
        <taxon>Viridiplantae</taxon>
        <taxon>Streptophyta</taxon>
        <taxon>Embryophyta</taxon>
        <taxon>Tracheophyta</taxon>
        <taxon>Spermatophyta</taxon>
        <taxon>Magnoliopsida</taxon>
        <taxon>eudicotyledons</taxon>
        <taxon>Gunneridae</taxon>
        <taxon>Pentapetalae</taxon>
        <taxon>rosids</taxon>
        <taxon>fabids</taxon>
        <taxon>Rosales</taxon>
        <taxon>Rosaceae</taxon>
        <taxon>Amygdaloideae</taxon>
        <taxon>Amygdaleae</taxon>
        <taxon>Prunus</taxon>
    </lineage>
</organism>
<evidence type="ECO:0000313" key="3">
    <source>
        <dbReference type="EMBL" id="CAB4316492.1"/>
    </source>
</evidence>
<dbReference type="AlphaFoldDB" id="A0A6J5VDZ1"/>
<dbReference type="OrthoDB" id="1334205at2759"/>
<keyword evidence="1" id="KW-0472">Membrane</keyword>
<evidence type="ECO:0000313" key="4">
    <source>
        <dbReference type="Proteomes" id="UP000507222"/>
    </source>
</evidence>
<keyword evidence="1" id="KW-0812">Transmembrane</keyword>